<accession>A0A0C3FPU9</accession>
<dbReference type="Proteomes" id="UP000054166">
    <property type="component" value="Unassembled WGS sequence"/>
</dbReference>
<evidence type="ECO:0000313" key="1">
    <source>
        <dbReference type="EMBL" id="KIM81739.1"/>
    </source>
</evidence>
<sequence>CGDDFSSQWTLGKAICVVIWISAPYEAHRVLIQVVLQKLRCVISPWIYPALWMCWRAAFIFMRSVWLICSSSGMALPTGSRARSHRIPKNFTEAVQCGDHHALETEEPRRCGLHRLANLLHRDSARHQQLCRQPGGHVSRRMVVEITHLPHNASLHGERS</sequence>
<evidence type="ECO:0000313" key="2">
    <source>
        <dbReference type="Proteomes" id="UP000054166"/>
    </source>
</evidence>
<feature type="non-terminal residue" evidence="1">
    <location>
        <position position="1"/>
    </location>
</feature>
<gene>
    <name evidence="1" type="ORF">PILCRDRAFT_786726</name>
</gene>
<reference evidence="2" key="2">
    <citation type="submission" date="2015-01" db="EMBL/GenBank/DDBJ databases">
        <title>Evolutionary Origins and Diversification of the Mycorrhizal Mutualists.</title>
        <authorList>
            <consortium name="DOE Joint Genome Institute"/>
            <consortium name="Mycorrhizal Genomics Consortium"/>
            <person name="Kohler A."/>
            <person name="Kuo A."/>
            <person name="Nagy L.G."/>
            <person name="Floudas D."/>
            <person name="Copeland A."/>
            <person name="Barry K.W."/>
            <person name="Cichocki N."/>
            <person name="Veneault-Fourrey C."/>
            <person name="LaButti K."/>
            <person name="Lindquist E.A."/>
            <person name="Lipzen A."/>
            <person name="Lundell T."/>
            <person name="Morin E."/>
            <person name="Murat C."/>
            <person name="Riley R."/>
            <person name="Ohm R."/>
            <person name="Sun H."/>
            <person name="Tunlid A."/>
            <person name="Henrissat B."/>
            <person name="Grigoriev I.V."/>
            <person name="Hibbett D.S."/>
            <person name="Martin F."/>
        </authorList>
    </citation>
    <scope>NUCLEOTIDE SEQUENCE [LARGE SCALE GENOMIC DNA]</scope>
    <source>
        <strain evidence="2">F 1598</strain>
    </source>
</reference>
<keyword evidence="2" id="KW-1185">Reference proteome</keyword>
<reference evidence="1 2" key="1">
    <citation type="submission" date="2014-04" db="EMBL/GenBank/DDBJ databases">
        <authorList>
            <consortium name="DOE Joint Genome Institute"/>
            <person name="Kuo A."/>
            <person name="Tarkka M."/>
            <person name="Buscot F."/>
            <person name="Kohler A."/>
            <person name="Nagy L.G."/>
            <person name="Floudas D."/>
            <person name="Copeland A."/>
            <person name="Barry K.W."/>
            <person name="Cichocki N."/>
            <person name="Veneault-Fourrey C."/>
            <person name="LaButti K."/>
            <person name="Lindquist E.A."/>
            <person name="Lipzen A."/>
            <person name="Lundell T."/>
            <person name="Morin E."/>
            <person name="Murat C."/>
            <person name="Sun H."/>
            <person name="Tunlid A."/>
            <person name="Henrissat B."/>
            <person name="Grigoriev I.V."/>
            <person name="Hibbett D.S."/>
            <person name="Martin F."/>
            <person name="Nordberg H.P."/>
            <person name="Cantor M.N."/>
            <person name="Hua S.X."/>
        </authorList>
    </citation>
    <scope>NUCLEOTIDE SEQUENCE [LARGE SCALE GENOMIC DNA]</scope>
    <source>
        <strain evidence="1 2">F 1598</strain>
    </source>
</reference>
<name>A0A0C3FPU9_PILCF</name>
<organism evidence="1 2">
    <name type="scientific">Piloderma croceum (strain F 1598)</name>
    <dbReference type="NCBI Taxonomy" id="765440"/>
    <lineage>
        <taxon>Eukaryota</taxon>
        <taxon>Fungi</taxon>
        <taxon>Dikarya</taxon>
        <taxon>Basidiomycota</taxon>
        <taxon>Agaricomycotina</taxon>
        <taxon>Agaricomycetes</taxon>
        <taxon>Agaricomycetidae</taxon>
        <taxon>Atheliales</taxon>
        <taxon>Atheliaceae</taxon>
        <taxon>Piloderma</taxon>
    </lineage>
</organism>
<proteinExistence type="predicted"/>
<dbReference type="InParanoid" id="A0A0C3FPU9"/>
<dbReference type="HOGENOM" id="CLU_1656335_0_0_1"/>
<dbReference type="EMBL" id="KN832997">
    <property type="protein sequence ID" value="KIM81739.1"/>
    <property type="molecule type" value="Genomic_DNA"/>
</dbReference>
<protein>
    <submittedName>
        <fullName evidence="1">Uncharacterized protein</fullName>
    </submittedName>
</protein>
<dbReference type="AlphaFoldDB" id="A0A0C3FPU9"/>